<accession>A0A117UYX3</accession>
<proteinExistence type="inferred from homology"/>
<keyword evidence="8" id="KW-0449">Lipoprotein</keyword>
<evidence type="ECO:0000256" key="5">
    <source>
        <dbReference type="ARBA" id="ARBA00022989"/>
    </source>
</evidence>
<gene>
    <name evidence="7" type="primary">lgt</name>
    <name evidence="8" type="ORF">AQZ52_00035</name>
</gene>
<feature type="transmembrane region" description="Helical" evidence="7">
    <location>
        <begin position="134"/>
        <end position="155"/>
    </location>
</feature>
<name>A0A117UYX3_9SPHN</name>
<keyword evidence="4 7" id="KW-0812">Transmembrane</keyword>
<evidence type="ECO:0000256" key="3">
    <source>
        <dbReference type="ARBA" id="ARBA00022679"/>
    </source>
</evidence>
<dbReference type="NCBIfam" id="TIGR00544">
    <property type="entry name" value="lgt"/>
    <property type="match status" value="1"/>
</dbReference>
<dbReference type="RefSeq" id="WP_067905937.1">
    <property type="nucleotide sequence ID" value="NZ_KQ954244.1"/>
</dbReference>
<feature type="binding site" evidence="7">
    <location>
        <position position="150"/>
    </location>
    <ligand>
        <name>a 1,2-diacyl-sn-glycero-3-phospho-(1'-sn-glycerol)</name>
        <dbReference type="ChEBI" id="CHEBI:64716"/>
    </ligand>
</feature>
<feature type="transmembrane region" description="Helical" evidence="7">
    <location>
        <begin position="99"/>
        <end position="122"/>
    </location>
</feature>
<evidence type="ECO:0000256" key="6">
    <source>
        <dbReference type="ARBA" id="ARBA00023136"/>
    </source>
</evidence>
<comment type="catalytic activity">
    <reaction evidence="7">
        <text>L-cysteinyl-[prolipoprotein] + a 1,2-diacyl-sn-glycero-3-phospho-(1'-sn-glycerol) = an S-1,2-diacyl-sn-glyceryl-L-cysteinyl-[prolipoprotein] + sn-glycerol 1-phosphate + H(+)</text>
        <dbReference type="Rhea" id="RHEA:56712"/>
        <dbReference type="Rhea" id="RHEA-COMP:14679"/>
        <dbReference type="Rhea" id="RHEA-COMP:14680"/>
        <dbReference type="ChEBI" id="CHEBI:15378"/>
        <dbReference type="ChEBI" id="CHEBI:29950"/>
        <dbReference type="ChEBI" id="CHEBI:57685"/>
        <dbReference type="ChEBI" id="CHEBI:64716"/>
        <dbReference type="ChEBI" id="CHEBI:140658"/>
        <dbReference type="EC" id="2.5.1.145"/>
    </reaction>
</comment>
<feature type="transmembrane region" description="Helical" evidence="7">
    <location>
        <begin position="250"/>
        <end position="271"/>
    </location>
</feature>
<reference evidence="8 9" key="1">
    <citation type="submission" date="2015-10" db="EMBL/GenBank/DDBJ databases">
        <title>Draft genome sequence of Novosphingobium fuchskuhlense DSM 25065 isolated from a surface water sample of the southwest basin of Lake Grosse Fuchskuhle.</title>
        <authorList>
            <person name="Ruckert C."/>
            <person name="Winkler A."/>
            <person name="Glaeser J."/>
            <person name="Grossart H.-P."/>
            <person name="Kalinowski J."/>
            <person name="Glaeser S."/>
        </authorList>
    </citation>
    <scope>NUCLEOTIDE SEQUENCE [LARGE SCALE GENOMIC DNA]</scope>
    <source>
        <strain evidence="8 9">FNE08-7</strain>
    </source>
</reference>
<dbReference type="GO" id="GO:0042158">
    <property type="term" value="P:lipoprotein biosynthetic process"/>
    <property type="evidence" value="ECO:0007669"/>
    <property type="project" value="UniProtKB-UniRule"/>
</dbReference>
<dbReference type="AlphaFoldDB" id="A0A117UYX3"/>
<comment type="caution">
    <text evidence="8">The sequence shown here is derived from an EMBL/GenBank/DDBJ whole genome shotgun (WGS) entry which is preliminary data.</text>
</comment>
<keyword evidence="5 7" id="KW-1133">Transmembrane helix</keyword>
<dbReference type="UniPathway" id="UPA00664"/>
<dbReference type="HAMAP" id="MF_01147">
    <property type="entry name" value="Lgt"/>
    <property type="match status" value="1"/>
</dbReference>
<sequence>MGLAQDAQHGIAFSSLGLDPVLLHLGPFALRWYSLAYLAGVALGWLYLVHLTRDADAPLTRSDADDLIAWSTIGIIAGGRIVYVLFYEPAAYVAQPLRIFALWLGGMSFHGGVLGVAFATFLFCRRRNLNWLRVLDYVAMCTPFGLMLGRIANFINGELWGRPTTLPWGIIFPNAGPLPRHPSQLYEAVLEGPLLFLLLFALYHLGSARRRPGVLTGSFVLGYGVLRFLVEFIREPDQQLIAFAQVTGLHMGQWLCVPMIAGGAVLIALGYRRPEIGQVRWAP</sequence>
<dbReference type="PANTHER" id="PTHR30589">
    <property type="entry name" value="PROLIPOPROTEIN DIACYLGLYCERYL TRANSFERASE"/>
    <property type="match status" value="1"/>
</dbReference>
<dbReference type="GO" id="GO:0005886">
    <property type="term" value="C:plasma membrane"/>
    <property type="evidence" value="ECO:0007669"/>
    <property type="project" value="UniProtKB-SubCell"/>
</dbReference>
<dbReference type="GO" id="GO:0008961">
    <property type="term" value="F:phosphatidylglycerol-prolipoprotein diacylglyceryl transferase activity"/>
    <property type="evidence" value="ECO:0007669"/>
    <property type="project" value="UniProtKB-UniRule"/>
</dbReference>
<comment type="subcellular location">
    <subcellularLocation>
        <location evidence="7">Cell membrane</location>
        <topology evidence="7">Multi-pass membrane protein</topology>
    </subcellularLocation>
</comment>
<keyword evidence="3 7" id="KW-0808">Transferase</keyword>
<comment type="function">
    <text evidence="7">Catalyzes the transfer of the diacylglyceryl group from phosphatidylglycerol to the sulfhydryl group of the N-terminal cysteine of a prolipoprotein, the first step in the formation of mature lipoproteins.</text>
</comment>
<feature type="transmembrane region" description="Helical" evidence="7">
    <location>
        <begin position="213"/>
        <end position="230"/>
    </location>
</feature>
<feature type="transmembrane region" description="Helical" evidence="7">
    <location>
        <begin position="30"/>
        <end position="48"/>
    </location>
</feature>
<dbReference type="InterPro" id="IPR001640">
    <property type="entry name" value="Lgt"/>
</dbReference>
<evidence type="ECO:0000313" key="8">
    <source>
        <dbReference type="EMBL" id="KUR73421.1"/>
    </source>
</evidence>
<evidence type="ECO:0000256" key="4">
    <source>
        <dbReference type="ARBA" id="ARBA00022692"/>
    </source>
</evidence>
<dbReference type="EMBL" id="LLZS01000001">
    <property type="protein sequence ID" value="KUR73421.1"/>
    <property type="molecule type" value="Genomic_DNA"/>
</dbReference>
<dbReference type="OrthoDB" id="871140at2"/>
<keyword evidence="9" id="KW-1185">Reference proteome</keyword>
<evidence type="ECO:0000256" key="2">
    <source>
        <dbReference type="ARBA" id="ARBA00022475"/>
    </source>
</evidence>
<keyword evidence="6 7" id="KW-0472">Membrane</keyword>
<dbReference type="EC" id="2.5.1.145" evidence="7"/>
<dbReference type="STRING" id="1117702.AQZ52_00035"/>
<dbReference type="Pfam" id="PF01790">
    <property type="entry name" value="LGT"/>
    <property type="match status" value="1"/>
</dbReference>
<comment type="pathway">
    <text evidence="7">Protein modification; lipoprotein biosynthesis (diacylglyceryl transfer).</text>
</comment>
<evidence type="ECO:0000313" key="9">
    <source>
        <dbReference type="Proteomes" id="UP000058012"/>
    </source>
</evidence>
<dbReference type="PROSITE" id="PS01311">
    <property type="entry name" value="LGT"/>
    <property type="match status" value="1"/>
</dbReference>
<dbReference type="PANTHER" id="PTHR30589:SF0">
    <property type="entry name" value="PHOSPHATIDYLGLYCEROL--PROLIPOPROTEIN DIACYLGLYCERYL TRANSFERASE"/>
    <property type="match status" value="1"/>
</dbReference>
<feature type="transmembrane region" description="Helical" evidence="7">
    <location>
        <begin position="188"/>
        <end position="206"/>
    </location>
</feature>
<protein>
    <recommendedName>
        <fullName evidence="7">Phosphatidylglycerol--prolipoprotein diacylglyceryl transferase</fullName>
        <ecNumber evidence="7">2.5.1.145</ecNumber>
    </recommendedName>
</protein>
<evidence type="ECO:0000256" key="7">
    <source>
        <dbReference type="HAMAP-Rule" id="MF_01147"/>
    </source>
</evidence>
<evidence type="ECO:0000256" key="1">
    <source>
        <dbReference type="ARBA" id="ARBA00007150"/>
    </source>
</evidence>
<dbReference type="Proteomes" id="UP000058012">
    <property type="component" value="Unassembled WGS sequence"/>
</dbReference>
<feature type="transmembrane region" description="Helical" evidence="7">
    <location>
        <begin position="68"/>
        <end position="87"/>
    </location>
</feature>
<comment type="similarity">
    <text evidence="1 7">Belongs to the Lgt family.</text>
</comment>
<keyword evidence="2 7" id="KW-1003">Cell membrane</keyword>
<organism evidence="8 9">
    <name type="scientific">Novosphingobium fuchskuhlense</name>
    <dbReference type="NCBI Taxonomy" id="1117702"/>
    <lineage>
        <taxon>Bacteria</taxon>
        <taxon>Pseudomonadati</taxon>
        <taxon>Pseudomonadota</taxon>
        <taxon>Alphaproteobacteria</taxon>
        <taxon>Sphingomonadales</taxon>
        <taxon>Sphingomonadaceae</taxon>
        <taxon>Novosphingobium</taxon>
    </lineage>
</organism>